<proteinExistence type="predicted"/>
<dbReference type="Proteomes" id="UP000305881">
    <property type="component" value="Chromosome"/>
</dbReference>
<evidence type="ECO:0000313" key="2">
    <source>
        <dbReference type="Proteomes" id="UP000305881"/>
    </source>
</evidence>
<gene>
    <name evidence="1" type="ORF">EQU24_05345</name>
</gene>
<organism evidence="1 2">
    <name type="scientific">Methylotuvimicrobium buryatense</name>
    <name type="common">Methylomicrobium buryatense</name>
    <dbReference type="NCBI Taxonomy" id="95641"/>
    <lineage>
        <taxon>Bacteria</taxon>
        <taxon>Pseudomonadati</taxon>
        <taxon>Pseudomonadota</taxon>
        <taxon>Gammaproteobacteria</taxon>
        <taxon>Methylococcales</taxon>
        <taxon>Methylococcaceae</taxon>
        <taxon>Methylotuvimicrobium</taxon>
    </lineage>
</organism>
<evidence type="ECO:0000313" key="1">
    <source>
        <dbReference type="EMBL" id="QCW81738.1"/>
    </source>
</evidence>
<dbReference type="AlphaFoldDB" id="A0A4P9UKQ7"/>
<accession>A0A4P9UKQ7</accession>
<dbReference type="EMBL" id="CP035467">
    <property type="protein sequence ID" value="QCW81738.1"/>
    <property type="molecule type" value="Genomic_DNA"/>
</dbReference>
<protein>
    <submittedName>
        <fullName evidence="1">Uncharacterized protein</fullName>
    </submittedName>
</protein>
<keyword evidence="2" id="KW-1185">Reference proteome</keyword>
<dbReference type="RefSeq" id="WP_138767088.1">
    <property type="nucleotide sequence ID" value="NZ_CP035467.1"/>
</dbReference>
<name>A0A4P9UKQ7_METBY</name>
<reference evidence="2" key="1">
    <citation type="journal article" date="2019" name="J. Bacteriol.">
        <title>A Mutagenic Screen Identifies a TonB-Dependent Receptor Required for the Lanthanide Metal Switch in the Type I Methanotroph 'Methylotuvimicrobium buryatense' 5GB1C.</title>
        <authorList>
            <person name="Groom J.D."/>
            <person name="Ford S.M."/>
            <person name="Pesesky M.W."/>
            <person name="Lidstrom M.E."/>
        </authorList>
    </citation>
    <scope>NUCLEOTIDE SEQUENCE [LARGE SCALE GENOMIC DNA]</scope>
    <source>
        <strain evidence="2">5GB1C</strain>
    </source>
</reference>
<sequence length="134" mass="14498">MNQLINAALDSRWNMIFIGLNLSTSDTASGSPFSVTSVSNADVEITTVGGGTPITINRQAFVETLRYLLPNQHTEQNRCPIGSNKDINLAGPLCVTARNANGTNVMIINYLLPLLTHMNLVNTDGSRPNTIWLA</sequence>
<dbReference type="KEGG" id="mbur:EQU24_05345"/>